<protein>
    <submittedName>
        <fullName evidence="4">Family 16 glycosylhydrolase</fullName>
    </submittedName>
</protein>
<sequence length="437" mass="48888">MNKWFPFFLIIIVTLPIICACGKEDAGPVFKVDFSFEFIDENNVRFTNQSEGEYYLLDWDFGNGETASNTEKNRVYDMYYPQSGAYSASLTVIDFDGNRETVSKDVSITNDDLVVSFTATVNVTNPNKVNLVNTSVGEFSSFKWIYRNKVIENETNAEAYFPFSGTYEIELQVTKGTDVFSQKQSVNISTDDPEYVNNFTLSWADEFESTAVNTSDWTFETGASGWGNNELQNYTNGANAEIKDGILILTAKKVNDNTSVGSYTSTRLITKGEQEFTYGKMEICAKLPAGRGIWPAIWMLGADIGSVSWPACGEIDIMEYVGYEPNTVHATVHTTAGSGSNGDGNSKTLETAEEEFHIYGLIWTEKELVFYTDSPENITHRYAPSNKTDDNWPFNKPQFFILNIAVGGNWGGAQGIDNSIFPQSMEIDYVRVYQPLE</sequence>
<dbReference type="AlphaFoldDB" id="A0A9X3J640"/>
<dbReference type="PROSITE" id="PS51762">
    <property type="entry name" value="GH16_2"/>
    <property type="match status" value="1"/>
</dbReference>
<evidence type="ECO:0000259" key="3">
    <source>
        <dbReference type="PROSITE" id="PS51762"/>
    </source>
</evidence>
<proteinExistence type="inferred from homology"/>
<dbReference type="InterPro" id="IPR000757">
    <property type="entry name" value="Beta-glucanase-like"/>
</dbReference>
<evidence type="ECO:0000313" key="5">
    <source>
        <dbReference type="Proteomes" id="UP001145087"/>
    </source>
</evidence>
<dbReference type="PROSITE" id="PS50093">
    <property type="entry name" value="PKD"/>
    <property type="match status" value="1"/>
</dbReference>
<reference evidence="4" key="1">
    <citation type="submission" date="2022-11" db="EMBL/GenBank/DDBJ databases">
        <title>Marilongibacter aestuarii gen. nov., sp. nov., isolated from tidal flat sediment.</title>
        <authorList>
            <person name="Jiayan W."/>
        </authorList>
    </citation>
    <scope>NUCLEOTIDE SEQUENCE</scope>
    <source>
        <strain evidence="4">Z1-6</strain>
    </source>
</reference>
<dbReference type="InterPro" id="IPR035986">
    <property type="entry name" value="PKD_dom_sf"/>
</dbReference>
<dbReference type="Gene3D" id="2.60.40.10">
    <property type="entry name" value="Immunoglobulins"/>
    <property type="match status" value="1"/>
</dbReference>
<comment type="caution">
    <text evidence="4">The sequence shown here is derived from an EMBL/GenBank/DDBJ whole genome shotgun (WGS) entry which is preliminary data.</text>
</comment>
<dbReference type="Pfam" id="PF00722">
    <property type="entry name" value="Glyco_hydro_16"/>
    <property type="match status" value="1"/>
</dbReference>
<dbReference type="CDD" id="cd00146">
    <property type="entry name" value="PKD"/>
    <property type="match status" value="1"/>
</dbReference>
<dbReference type="CDD" id="cd08023">
    <property type="entry name" value="GH16_laminarinase_like"/>
    <property type="match status" value="1"/>
</dbReference>
<dbReference type="InterPro" id="IPR013320">
    <property type="entry name" value="ConA-like_dom_sf"/>
</dbReference>
<evidence type="ECO:0000313" key="4">
    <source>
        <dbReference type="EMBL" id="MCY1721063.1"/>
    </source>
</evidence>
<dbReference type="EMBL" id="JAPOHD010000027">
    <property type="protein sequence ID" value="MCY1721063.1"/>
    <property type="molecule type" value="Genomic_DNA"/>
</dbReference>
<dbReference type="Gene3D" id="2.60.120.200">
    <property type="match status" value="1"/>
</dbReference>
<dbReference type="Proteomes" id="UP001145087">
    <property type="component" value="Unassembled WGS sequence"/>
</dbReference>
<dbReference type="RefSeq" id="WP_343333397.1">
    <property type="nucleotide sequence ID" value="NZ_JAPOHD010000027.1"/>
</dbReference>
<organism evidence="4 5">
    <name type="scientific">Draconibacterium aestuarii</name>
    <dbReference type="NCBI Taxonomy" id="2998507"/>
    <lineage>
        <taxon>Bacteria</taxon>
        <taxon>Pseudomonadati</taxon>
        <taxon>Bacteroidota</taxon>
        <taxon>Bacteroidia</taxon>
        <taxon>Marinilabiliales</taxon>
        <taxon>Prolixibacteraceae</taxon>
        <taxon>Draconibacterium</taxon>
    </lineage>
</organism>
<comment type="similarity">
    <text evidence="1">Belongs to the glycosyl hydrolase 16 family.</text>
</comment>
<keyword evidence="5" id="KW-1185">Reference proteome</keyword>
<dbReference type="SUPFAM" id="SSF49899">
    <property type="entry name" value="Concanavalin A-like lectins/glucanases"/>
    <property type="match status" value="1"/>
</dbReference>
<dbReference type="PANTHER" id="PTHR10963">
    <property type="entry name" value="GLYCOSYL HYDROLASE-RELATED"/>
    <property type="match status" value="1"/>
</dbReference>
<evidence type="ECO:0000256" key="1">
    <source>
        <dbReference type="ARBA" id="ARBA00006865"/>
    </source>
</evidence>
<dbReference type="PANTHER" id="PTHR10963:SF55">
    <property type="entry name" value="GLYCOSIDE HYDROLASE FAMILY 16 PROTEIN"/>
    <property type="match status" value="1"/>
</dbReference>
<feature type="domain" description="GH16" evidence="3">
    <location>
        <begin position="193"/>
        <end position="437"/>
    </location>
</feature>
<name>A0A9X3J640_9BACT</name>
<feature type="domain" description="PKD" evidence="2">
    <location>
        <begin position="43"/>
        <end position="109"/>
    </location>
</feature>
<evidence type="ECO:0000259" key="2">
    <source>
        <dbReference type="PROSITE" id="PS50093"/>
    </source>
</evidence>
<dbReference type="InterPro" id="IPR050546">
    <property type="entry name" value="Glycosyl_Hydrlase_16"/>
</dbReference>
<dbReference type="InterPro" id="IPR000601">
    <property type="entry name" value="PKD_dom"/>
</dbReference>
<gene>
    <name evidence="4" type="ORF">OU798_11965</name>
</gene>
<accession>A0A9X3J640</accession>
<dbReference type="InterPro" id="IPR013783">
    <property type="entry name" value="Ig-like_fold"/>
</dbReference>
<dbReference type="GO" id="GO:0004553">
    <property type="term" value="F:hydrolase activity, hydrolyzing O-glycosyl compounds"/>
    <property type="evidence" value="ECO:0007669"/>
    <property type="project" value="InterPro"/>
</dbReference>
<dbReference type="SUPFAM" id="SSF49299">
    <property type="entry name" value="PKD domain"/>
    <property type="match status" value="2"/>
</dbReference>
<dbReference type="PROSITE" id="PS51257">
    <property type="entry name" value="PROKAR_LIPOPROTEIN"/>
    <property type="match status" value="1"/>
</dbReference>
<dbReference type="GO" id="GO:0005975">
    <property type="term" value="P:carbohydrate metabolic process"/>
    <property type="evidence" value="ECO:0007669"/>
    <property type="project" value="InterPro"/>
</dbReference>
<dbReference type="Pfam" id="PF18911">
    <property type="entry name" value="PKD_4"/>
    <property type="match status" value="1"/>
</dbReference>